<reference evidence="2" key="1">
    <citation type="journal article" date="2015" name="ISME J.">
        <title>Draft Genome Sequence of Streptomyces incarnatus NRRL8089, which Produces the Nucleoside Antibiotic Sinefungin.</title>
        <authorList>
            <person name="Oshima K."/>
            <person name="Hattori M."/>
            <person name="Shimizu H."/>
            <person name="Fukuda K."/>
            <person name="Nemoto M."/>
            <person name="Inagaki K."/>
            <person name="Tamura T."/>
        </authorList>
    </citation>
    <scope>NUCLEOTIDE SEQUENCE</scope>
    <source>
        <strain evidence="2">FACHB-1277</strain>
    </source>
</reference>
<protein>
    <submittedName>
        <fullName evidence="2">RNA-binding S4 domain-containing protein</fullName>
    </submittedName>
</protein>
<proteinExistence type="predicted"/>
<keyword evidence="3" id="KW-1185">Reference proteome</keyword>
<gene>
    <name evidence="2" type="ORF">H6F44_03905</name>
</gene>
<dbReference type="AlphaFoldDB" id="A0A926Z560"/>
<dbReference type="InterPro" id="IPR036986">
    <property type="entry name" value="S4_RNA-bd_sf"/>
</dbReference>
<sequence>MQQTFELDGEYITLCNLLKVCGITDTGGIAKLMIADGWIKVDGQVELRKACKIRAGQIISGDDFAIAVISSPLPAPQS</sequence>
<reference evidence="2" key="2">
    <citation type="submission" date="2020-08" db="EMBL/GenBank/DDBJ databases">
        <authorList>
            <person name="Chen M."/>
            <person name="Teng W."/>
            <person name="Zhao L."/>
            <person name="Hu C."/>
            <person name="Zhou Y."/>
            <person name="Han B."/>
            <person name="Song L."/>
            <person name="Shu W."/>
        </authorList>
    </citation>
    <scope>NUCLEOTIDE SEQUENCE</scope>
    <source>
        <strain evidence="2">FACHB-1277</strain>
    </source>
</reference>
<dbReference type="SUPFAM" id="SSF55174">
    <property type="entry name" value="Alpha-L RNA-binding motif"/>
    <property type="match status" value="1"/>
</dbReference>
<dbReference type="GO" id="GO:0003723">
    <property type="term" value="F:RNA binding"/>
    <property type="evidence" value="ECO:0007669"/>
    <property type="project" value="UniProtKB-KW"/>
</dbReference>
<dbReference type="RefSeq" id="WP_190349643.1">
    <property type="nucleotide sequence ID" value="NZ_JACJPY010000007.1"/>
</dbReference>
<evidence type="ECO:0000313" key="3">
    <source>
        <dbReference type="Proteomes" id="UP000631421"/>
    </source>
</evidence>
<organism evidence="2 3">
    <name type="scientific">Pseudanabaena cinerea FACHB-1277</name>
    <dbReference type="NCBI Taxonomy" id="2949581"/>
    <lineage>
        <taxon>Bacteria</taxon>
        <taxon>Bacillati</taxon>
        <taxon>Cyanobacteriota</taxon>
        <taxon>Cyanophyceae</taxon>
        <taxon>Pseudanabaenales</taxon>
        <taxon>Pseudanabaenaceae</taxon>
        <taxon>Pseudanabaena</taxon>
        <taxon>Pseudanabaena cinerea</taxon>
    </lineage>
</organism>
<dbReference type="EMBL" id="JACJPY010000007">
    <property type="protein sequence ID" value="MBD2149272.1"/>
    <property type="molecule type" value="Genomic_DNA"/>
</dbReference>
<dbReference type="Gene3D" id="3.10.290.10">
    <property type="entry name" value="RNA-binding S4 domain"/>
    <property type="match status" value="1"/>
</dbReference>
<evidence type="ECO:0000256" key="1">
    <source>
        <dbReference type="PROSITE-ProRule" id="PRU00182"/>
    </source>
</evidence>
<accession>A0A926Z560</accession>
<keyword evidence="1" id="KW-0694">RNA-binding</keyword>
<comment type="caution">
    <text evidence="2">The sequence shown here is derived from an EMBL/GenBank/DDBJ whole genome shotgun (WGS) entry which is preliminary data.</text>
</comment>
<name>A0A926Z560_9CYAN</name>
<dbReference type="Pfam" id="PF13275">
    <property type="entry name" value="S4_2"/>
    <property type="match status" value="1"/>
</dbReference>
<evidence type="ECO:0000313" key="2">
    <source>
        <dbReference type="EMBL" id="MBD2149272.1"/>
    </source>
</evidence>
<dbReference type="Proteomes" id="UP000631421">
    <property type="component" value="Unassembled WGS sequence"/>
</dbReference>
<dbReference type="PROSITE" id="PS50889">
    <property type="entry name" value="S4"/>
    <property type="match status" value="1"/>
</dbReference>